<sequence>MRLTTWVVEERISKKRSTITPAWFWLAVFELFYQSGIRLNALLSVRYKDVKWDKRLLLVDADTEKTHREYSIPITGDLEPHIRAVMDAAEQVGFEADDQLFNVNRFSQHYRRKTMNTDQVEAMYRKLINRFGTKMTPHRFRHTLATDLMRQPERNIHITKSLLNHSNVATTLGYIETDYDHMRAVMQERSMGQGTTRIERRVDDRIPVSAPEEEIIAVELPEAESPPLLIAHEPELCESPVLPPPQTLAETSGYKLLTHVESLDSERYTIDQAMLPTGTGLSHELSWDGPGTWWEDLGLPSPSNEESMESSMMFTLMSGMTGMKSYSRG</sequence>
<dbReference type="GO" id="GO:0015074">
    <property type="term" value="P:DNA integration"/>
    <property type="evidence" value="ECO:0007669"/>
    <property type="project" value="UniProtKB-KW"/>
</dbReference>
<evidence type="ECO:0000313" key="7">
    <source>
        <dbReference type="Proteomes" id="UP000182085"/>
    </source>
</evidence>
<dbReference type="Proteomes" id="UP000182085">
    <property type="component" value="Chromosome I"/>
</dbReference>
<dbReference type="EMBL" id="LT629801">
    <property type="protein sequence ID" value="SDU91512.1"/>
    <property type="molecule type" value="Genomic_DNA"/>
</dbReference>
<dbReference type="InterPro" id="IPR002104">
    <property type="entry name" value="Integrase_catalytic"/>
</dbReference>
<dbReference type="Pfam" id="PF00589">
    <property type="entry name" value="Phage_integrase"/>
    <property type="match status" value="1"/>
</dbReference>
<keyword evidence="4" id="KW-0233">DNA recombination</keyword>
<feature type="domain" description="Tyr recombinase" evidence="5">
    <location>
        <begin position="2"/>
        <end position="187"/>
    </location>
</feature>
<gene>
    <name evidence="6" type="ORF">SAMN04490209_0635</name>
</gene>
<dbReference type="CDD" id="cd00397">
    <property type="entry name" value="DNA_BRE_C"/>
    <property type="match status" value="1"/>
</dbReference>
<evidence type="ECO:0000313" key="6">
    <source>
        <dbReference type="EMBL" id="SDU91512.1"/>
    </source>
</evidence>
<dbReference type="GO" id="GO:0006310">
    <property type="term" value="P:DNA recombination"/>
    <property type="evidence" value="ECO:0007669"/>
    <property type="project" value="UniProtKB-KW"/>
</dbReference>
<accession>A0AAE8KXR1</accession>
<dbReference type="SUPFAM" id="SSF56349">
    <property type="entry name" value="DNA breaking-rejoining enzymes"/>
    <property type="match status" value="1"/>
</dbReference>
<name>A0AAE8KXR1_9PSED</name>
<reference evidence="6 7" key="1">
    <citation type="submission" date="2016-10" db="EMBL/GenBank/DDBJ databases">
        <authorList>
            <person name="Varghese N."/>
            <person name="Submissions S."/>
        </authorList>
    </citation>
    <scope>NUCLEOTIDE SEQUENCE [LARGE SCALE GENOMIC DNA]</scope>
    <source>
        <strain evidence="6 7">BS2777</strain>
    </source>
</reference>
<keyword evidence="7" id="KW-1185">Reference proteome</keyword>
<evidence type="ECO:0000259" key="5">
    <source>
        <dbReference type="PROSITE" id="PS51898"/>
    </source>
</evidence>
<evidence type="ECO:0000256" key="3">
    <source>
        <dbReference type="ARBA" id="ARBA00023125"/>
    </source>
</evidence>
<dbReference type="Gene3D" id="1.10.443.10">
    <property type="entry name" value="Intergrase catalytic core"/>
    <property type="match status" value="1"/>
</dbReference>
<protein>
    <submittedName>
        <fullName evidence="6">Phage integrase family protein</fullName>
    </submittedName>
</protein>
<dbReference type="PROSITE" id="PS51898">
    <property type="entry name" value="TYR_RECOMBINASE"/>
    <property type="match status" value="1"/>
</dbReference>
<keyword evidence="3" id="KW-0238">DNA-binding</keyword>
<dbReference type="AlphaFoldDB" id="A0AAE8KXR1"/>
<evidence type="ECO:0000256" key="1">
    <source>
        <dbReference type="ARBA" id="ARBA00008857"/>
    </source>
</evidence>
<proteinExistence type="inferred from homology"/>
<dbReference type="InterPro" id="IPR011010">
    <property type="entry name" value="DNA_brk_join_enz"/>
</dbReference>
<dbReference type="GO" id="GO:0003677">
    <property type="term" value="F:DNA binding"/>
    <property type="evidence" value="ECO:0007669"/>
    <property type="project" value="UniProtKB-KW"/>
</dbReference>
<organism evidence="6 7">
    <name type="scientific">Pseudomonas rhodesiae</name>
    <dbReference type="NCBI Taxonomy" id="76760"/>
    <lineage>
        <taxon>Bacteria</taxon>
        <taxon>Pseudomonadati</taxon>
        <taxon>Pseudomonadota</taxon>
        <taxon>Gammaproteobacteria</taxon>
        <taxon>Pseudomonadales</taxon>
        <taxon>Pseudomonadaceae</taxon>
        <taxon>Pseudomonas</taxon>
    </lineage>
</organism>
<evidence type="ECO:0000256" key="2">
    <source>
        <dbReference type="ARBA" id="ARBA00022908"/>
    </source>
</evidence>
<dbReference type="PANTHER" id="PTHR30349:SF41">
    <property type="entry name" value="INTEGRASE_RECOMBINASE PROTEIN MJ0367-RELATED"/>
    <property type="match status" value="1"/>
</dbReference>
<dbReference type="InterPro" id="IPR050090">
    <property type="entry name" value="Tyrosine_recombinase_XerCD"/>
</dbReference>
<keyword evidence="2" id="KW-0229">DNA integration</keyword>
<comment type="similarity">
    <text evidence="1">Belongs to the 'phage' integrase family.</text>
</comment>
<evidence type="ECO:0000256" key="4">
    <source>
        <dbReference type="ARBA" id="ARBA00023172"/>
    </source>
</evidence>
<dbReference type="PANTHER" id="PTHR30349">
    <property type="entry name" value="PHAGE INTEGRASE-RELATED"/>
    <property type="match status" value="1"/>
</dbReference>
<dbReference type="InterPro" id="IPR013762">
    <property type="entry name" value="Integrase-like_cat_sf"/>
</dbReference>